<keyword evidence="4" id="KW-1185">Reference proteome</keyword>
<dbReference type="Proteomes" id="UP000029121">
    <property type="component" value="Unassembled WGS sequence"/>
</dbReference>
<feature type="non-terminal residue" evidence="3">
    <location>
        <position position="1"/>
    </location>
</feature>
<keyword evidence="1" id="KW-1133">Transmembrane helix</keyword>
<evidence type="ECO:0000313" key="4">
    <source>
        <dbReference type="Proteomes" id="UP000029121"/>
    </source>
</evidence>
<proteinExistence type="predicted"/>
<dbReference type="OrthoDB" id="764087at2759"/>
<feature type="domain" description="SPARK" evidence="2">
    <location>
        <begin position="108"/>
        <end position="286"/>
    </location>
</feature>
<dbReference type="Pfam" id="PF19160">
    <property type="entry name" value="SPARK"/>
    <property type="match status" value="1"/>
</dbReference>
<dbReference type="InterPro" id="IPR040376">
    <property type="entry name" value="At4g28100-like"/>
</dbReference>
<name>R0G5E9_9BRAS</name>
<accession>R0G5E9</accession>
<sequence>FKKKNSRSIIKEVYIELRSHLCYFITHLLFTLFLFVSLSTTSLTLVSIVPAMFQHAPSPISLTIVFFFFFTILSTVSPNPETVTVQPFLVKSSPPATIPAFPEQSDFSGCPLDLPEDLFHGIKSACTGKKLHKGRCCPVLGAWLYSAYSTTALSRSISAAAARNASSSPMTQEDMPLLPDDSETCVDGLGKSLRQRGIELTRPNETCDVVYCYCGIRLHPLSCSDAFRVNDEGRLVGDERVHRLETDCLSGSHNNADRVSPLLGCNKCLNSLYKLNPKNTSGTRNPSKEDRNRTAKMHNKDCVLMGLTWLLAKNRTAYFPTVTSVLRAVMLNQGGEPRSCALGSDGMPLAVDSSEFSNGSATSLQYPHNLVNFLLYSVITLLLLRPS</sequence>
<evidence type="ECO:0000256" key="1">
    <source>
        <dbReference type="SAM" id="Phobius"/>
    </source>
</evidence>
<evidence type="ECO:0000259" key="2">
    <source>
        <dbReference type="Pfam" id="PF19160"/>
    </source>
</evidence>
<protein>
    <recommendedName>
        <fullName evidence="2">SPARK domain-containing protein</fullName>
    </recommendedName>
</protein>
<keyword evidence="1" id="KW-0812">Transmembrane</keyword>
<dbReference type="STRING" id="81985.R0G5E9"/>
<dbReference type="EMBL" id="KB870807">
    <property type="protein sequence ID" value="EOA30772.1"/>
    <property type="molecule type" value="Genomic_DNA"/>
</dbReference>
<reference evidence="4" key="1">
    <citation type="journal article" date="2013" name="Nat. Genet.">
        <title>The Capsella rubella genome and the genomic consequences of rapid mating system evolution.</title>
        <authorList>
            <person name="Slotte T."/>
            <person name="Hazzouri K.M."/>
            <person name="Agren J.A."/>
            <person name="Koenig D."/>
            <person name="Maumus F."/>
            <person name="Guo Y.L."/>
            <person name="Steige K."/>
            <person name="Platts A.E."/>
            <person name="Escobar J.S."/>
            <person name="Newman L.K."/>
            <person name="Wang W."/>
            <person name="Mandakova T."/>
            <person name="Vello E."/>
            <person name="Smith L.M."/>
            <person name="Henz S.R."/>
            <person name="Steffen J."/>
            <person name="Takuno S."/>
            <person name="Brandvain Y."/>
            <person name="Coop G."/>
            <person name="Andolfatto P."/>
            <person name="Hu T.T."/>
            <person name="Blanchette M."/>
            <person name="Clark R.M."/>
            <person name="Quesneville H."/>
            <person name="Nordborg M."/>
            <person name="Gaut B.S."/>
            <person name="Lysak M.A."/>
            <person name="Jenkins J."/>
            <person name="Grimwood J."/>
            <person name="Chapman J."/>
            <person name="Prochnik S."/>
            <person name="Shu S."/>
            <person name="Rokhsar D."/>
            <person name="Schmutz J."/>
            <person name="Weigel D."/>
            <person name="Wright S.I."/>
        </authorList>
    </citation>
    <scope>NUCLEOTIDE SEQUENCE [LARGE SCALE GENOMIC DNA]</scope>
    <source>
        <strain evidence="4">cv. Monte Gargano</strain>
    </source>
</reference>
<dbReference type="AlphaFoldDB" id="R0G5E9"/>
<evidence type="ECO:0000313" key="3">
    <source>
        <dbReference type="EMBL" id="EOA30772.1"/>
    </source>
</evidence>
<dbReference type="KEGG" id="crb:17893250"/>
<dbReference type="PANTHER" id="PTHR34056">
    <property type="entry name" value="GPI-ANCHORED PROTEIN"/>
    <property type="match status" value="1"/>
</dbReference>
<dbReference type="InterPro" id="IPR043891">
    <property type="entry name" value="SPARK"/>
</dbReference>
<dbReference type="PANTHER" id="PTHR34056:SF1">
    <property type="entry name" value="GPI-ANCHORED PROTEIN"/>
    <property type="match status" value="1"/>
</dbReference>
<organism evidence="3 4">
    <name type="scientific">Capsella rubella</name>
    <dbReference type="NCBI Taxonomy" id="81985"/>
    <lineage>
        <taxon>Eukaryota</taxon>
        <taxon>Viridiplantae</taxon>
        <taxon>Streptophyta</taxon>
        <taxon>Embryophyta</taxon>
        <taxon>Tracheophyta</taxon>
        <taxon>Spermatophyta</taxon>
        <taxon>Magnoliopsida</taxon>
        <taxon>eudicotyledons</taxon>
        <taxon>Gunneridae</taxon>
        <taxon>Pentapetalae</taxon>
        <taxon>rosids</taxon>
        <taxon>malvids</taxon>
        <taxon>Brassicales</taxon>
        <taxon>Brassicaceae</taxon>
        <taxon>Camelineae</taxon>
        <taxon>Capsella</taxon>
    </lineage>
</organism>
<dbReference type="eggNOG" id="ENOG502RRCV">
    <property type="taxonomic scope" value="Eukaryota"/>
</dbReference>
<gene>
    <name evidence="3" type="ORF">CARUB_v10013914mg</name>
</gene>
<keyword evidence="1" id="KW-0472">Membrane</keyword>
<feature type="transmembrane region" description="Helical" evidence="1">
    <location>
        <begin position="21"/>
        <end position="53"/>
    </location>
</feature>